<gene>
    <name evidence="2" type="ORF">LG368_10580</name>
</gene>
<dbReference type="InterPro" id="IPR010982">
    <property type="entry name" value="Lambda_DNA-bd_dom_sf"/>
</dbReference>
<dbReference type="PROSITE" id="PS50943">
    <property type="entry name" value="HTH_CROC1"/>
    <property type="match status" value="1"/>
</dbReference>
<dbReference type="CDD" id="cd00093">
    <property type="entry name" value="HTH_XRE"/>
    <property type="match status" value="1"/>
</dbReference>
<dbReference type="RefSeq" id="WP_226754692.1">
    <property type="nucleotide sequence ID" value="NZ_JAJATW010000015.1"/>
</dbReference>
<comment type="caution">
    <text evidence="2">The sequence shown here is derived from an EMBL/GenBank/DDBJ whole genome shotgun (WGS) entry which is preliminary data.</text>
</comment>
<evidence type="ECO:0000259" key="1">
    <source>
        <dbReference type="PROSITE" id="PS50943"/>
    </source>
</evidence>
<feature type="domain" description="HTH cro/C1-type" evidence="1">
    <location>
        <begin position="33"/>
        <end position="89"/>
    </location>
</feature>
<dbReference type="SUPFAM" id="SSF47413">
    <property type="entry name" value="lambda repressor-like DNA-binding domains"/>
    <property type="match status" value="1"/>
</dbReference>
<sequence length="94" mass="10713">MSLQALKQRALKNPDVKSEYEKLENEFHFIDQLIGMRIKAGLTQQQVAEKMHTQKSNISRLERGNANPNWSTLSKYAQACGFELTLTVQRSSST</sequence>
<name>A0A9X1IMS4_9GAMM</name>
<reference evidence="2" key="1">
    <citation type="submission" date="2021-10" db="EMBL/GenBank/DDBJ databases">
        <title>Marinomonas pontica sp. nov., isolated from the Black Sea.</title>
        <authorList>
            <person name="Zhao L.-H."/>
            <person name="Xue J.-H."/>
        </authorList>
    </citation>
    <scope>NUCLEOTIDE SEQUENCE</scope>
    <source>
        <strain evidence="2">E8</strain>
    </source>
</reference>
<evidence type="ECO:0000313" key="2">
    <source>
        <dbReference type="EMBL" id="MCB5162339.1"/>
    </source>
</evidence>
<accession>A0A9X1IMS4</accession>
<keyword evidence="3" id="KW-1185">Reference proteome</keyword>
<dbReference type="Pfam" id="PF13560">
    <property type="entry name" value="HTH_31"/>
    <property type="match status" value="1"/>
</dbReference>
<dbReference type="Gene3D" id="1.10.260.40">
    <property type="entry name" value="lambda repressor-like DNA-binding domains"/>
    <property type="match status" value="1"/>
</dbReference>
<protein>
    <submittedName>
        <fullName evidence="2">Helix-turn-helix domain-containing protein</fullName>
    </submittedName>
</protein>
<evidence type="ECO:0000313" key="3">
    <source>
        <dbReference type="Proteomes" id="UP001139095"/>
    </source>
</evidence>
<dbReference type="AlphaFoldDB" id="A0A9X1IMS4"/>
<proteinExistence type="predicted"/>
<dbReference type="SMART" id="SM00530">
    <property type="entry name" value="HTH_XRE"/>
    <property type="match status" value="1"/>
</dbReference>
<dbReference type="GO" id="GO:0003677">
    <property type="term" value="F:DNA binding"/>
    <property type="evidence" value="ECO:0007669"/>
    <property type="project" value="InterPro"/>
</dbReference>
<organism evidence="2 3">
    <name type="scientific">Marinomonas algarum</name>
    <dbReference type="NCBI Taxonomy" id="2883105"/>
    <lineage>
        <taxon>Bacteria</taxon>
        <taxon>Pseudomonadati</taxon>
        <taxon>Pseudomonadota</taxon>
        <taxon>Gammaproteobacteria</taxon>
        <taxon>Oceanospirillales</taxon>
        <taxon>Oceanospirillaceae</taxon>
        <taxon>Marinomonas</taxon>
    </lineage>
</organism>
<dbReference type="EMBL" id="JAJATW010000015">
    <property type="protein sequence ID" value="MCB5162339.1"/>
    <property type="molecule type" value="Genomic_DNA"/>
</dbReference>
<dbReference type="Proteomes" id="UP001139095">
    <property type="component" value="Unassembled WGS sequence"/>
</dbReference>
<dbReference type="InterPro" id="IPR001387">
    <property type="entry name" value="Cro/C1-type_HTH"/>
</dbReference>